<evidence type="ECO:0000256" key="1">
    <source>
        <dbReference type="ARBA" id="ARBA00008791"/>
    </source>
</evidence>
<dbReference type="Gene3D" id="3.40.50.620">
    <property type="entry name" value="HUPs"/>
    <property type="match status" value="1"/>
</dbReference>
<evidence type="ECO:0000313" key="3">
    <source>
        <dbReference type="EMBL" id="MBP2368170.1"/>
    </source>
</evidence>
<evidence type="ECO:0000313" key="4">
    <source>
        <dbReference type="Proteomes" id="UP001519295"/>
    </source>
</evidence>
<dbReference type="InterPro" id="IPR006015">
    <property type="entry name" value="Universal_stress_UspA"/>
</dbReference>
<dbReference type="Pfam" id="PF00582">
    <property type="entry name" value="Usp"/>
    <property type="match status" value="1"/>
</dbReference>
<organism evidence="3 4">
    <name type="scientific">Pseudonocardia parietis</name>
    <dbReference type="NCBI Taxonomy" id="570936"/>
    <lineage>
        <taxon>Bacteria</taxon>
        <taxon>Bacillati</taxon>
        <taxon>Actinomycetota</taxon>
        <taxon>Actinomycetes</taxon>
        <taxon>Pseudonocardiales</taxon>
        <taxon>Pseudonocardiaceae</taxon>
        <taxon>Pseudonocardia</taxon>
    </lineage>
</organism>
<dbReference type="RefSeq" id="WP_210028524.1">
    <property type="nucleotide sequence ID" value="NZ_JAGINU010000001.1"/>
</dbReference>
<protein>
    <submittedName>
        <fullName evidence="3">Nucleotide-binding universal stress UspA family protein</fullName>
    </submittedName>
</protein>
<accession>A0ABS4VW65</accession>
<dbReference type="SUPFAM" id="SSF52402">
    <property type="entry name" value="Adenine nucleotide alpha hydrolases-like"/>
    <property type="match status" value="1"/>
</dbReference>
<dbReference type="PANTHER" id="PTHR46553:SF3">
    <property type="entry name" value="ADENINE NUCLEOTIDE ALPHA HYDROLASES-LIKE SUPERFAMILY PROTEIN"/>
    <property type="match status" value="1"/>
</dbReference>
<comment type="caution">
    <text evidence="3">The sequence shown here is derived from an EMBL/GenBank/DDBJ whole genome shotgun (WGS) entry which is preliminary data.</text>
</comment>
<dbReference type="PRINTS" id="PR01438">
    <property type="entry name" value="UNVRSLSTRESS"/>
</dbReference>
<dbReference type="EMBL" id="JAGINU010000001">
    <property type="protein sequence ID" value="MBP2368170.1"/>
    <property type="molecule type" value="Genomic_DNA"/>
</dbReference>
<gene>
    <name evidence="3" type="ORF">JOF36_003866</name>
</gene>
<comment type="similarity">
    <text evidence="1">Belongs to the universal stress protein A family.</text>
</comment>
<dbReference type="Proteomes" id="UP001519295">
    <property type="component" value="Unassembled WGS sequence"/>
</dbReference>
<name>A0ABS4VW65_9PSEU</name>
<dbReference type="PANTHER" id="PTHR46553">
    <property type="entry name" value="ADENINE NUCLEOTIDE ALPHA HYDROLASES-LIKE SUPERFAMILY PROTEIN"/>
    <property type="match status" value="1"/>
</dbReference>
<evidence type="ECO:0000259" key="2">
    <source>
        <dbReference type="Pfam" id="PF00582"/>
    </source>
</evidence>
<keyword evidence="4" id="KW-1185">Reference proteome</keyword>
<dbReference type="InterPro" id="IPR006016">
    <property type="entry name" value="UspA"/>
</dbReference>
<feature type="domain" description="UspA" evidence="2">
    <location>
        <begin position="14"/>
        <end position="154"/>
    </location>
</feature>
<sequence>MSDGDETAGAGAGHILVGIDGSEGSRAACEFALDEAVLRGLTARVVLVYDVPASWVLSLGATVDMAGLRESAREKAAEQIKAVTEARTARGTANPPLEVEVHRGPPGAVLERLSRGAEILVVGHRGRGETASLMIGSVGLNSVIHAHCTVVVVRA</sequence>
<proteinExistence type="inferred from homology"/>
<dbReference type="InterPro" id="IPR014729">
    <property type="entry name" value="Rossmann-like_a/b/a_fold"/>
</dbReference>
<reference evidence="3 4" key="1">
    <citation type="submission" date="2021-03" db="EMBL/GenBank/DDBJ databases">
        <title>Sequencing the genomes of 1000 actinobacteria strains.</title>
        <authorList>
            <person name="Klenk H.-P."/>
        </authorList>
    </citation>
    <scope>NUCLEOTIDE SEQUENCE [LARGE SCALE GENOMIC DNA]</scope>
    <source>
        <strain evidence="3 4">DSM 45256</strain>
    </source>
</reference>